<accession>A0A7R9E645</accession>
<proteinExistence type="predicted"/>
<evidence type="ECO:0000313" key="2">
    <source>
        <dbReference type="EMBL" id="CAD7428043.1"/>
    </source>
</evidence>
<name>A0A7R9E645_9NEOP</name>
<evidence type="ECO:0000256" key="1">
    <source>
        <dbReference type="SAM" id="Coils"/>
    </source>
</evidence>
<organism evidence="2">
    <name type="scientific">Timema monikensis</name>
    <dbReference type="NCBI Taxonomy" id="170555"/>
    <lineage>
        <taxon>Eukaryota</taxon>
        <taxon>Metazoa</taxon>
        <taxon>Ecdysozoa</taxon>
        <taxon>Arthropoda</taxon>
        <taxon>Hexapoda</taxon>
        <taxon>Insecta</taxon>
        <taxon>Pterygota</taxon>
        <taxon>Neoptera</taxon>
        <taxon>Polyneoptera</taxon>
        <taxon>Phasmatodea</taxon>
        <taxon>Timematodea</taxon>
        <taxon>Timematoidea</taxon>
        <taxon>Timematidae</taxon>
        <taxon>Timema</taxon>
    </lineage>
</organism>
<sequence length="172" mass="20042">MAQEPDDINLTNQELQVLSELDSRLFGFLKLNSPEQSKKKELVLKAVKYLECMLVQAQKEKEHRQHIEKREIVWGIVEFQIVEKLKNLTLKRAWNRINGTSTKEQLELEKSKERANELEQEVRVDNIVNIAKRISGFSECDVGDVEEWLLCDPNDQGFQVMTEDKNLESVVD</sequence>
<protein>
    <submittedName>
        <fullName evidence="2">Uncharacterized protein</fullName>
    </submittedName>
</protein>
<gene>
    <name evidence="2" type="ORF">TMSB3V08_LOCUS4861</name>
</gene>
<keyword evidence="1" id="KW-0175">Coiled coil</keyword>
<reference evidence="2" key="1">
    <citation type="submission" date="2020-11" db="EMBL/GenBank/DDBJ databases">
        <authorList>
            <person name="Tran Van P."/>
        </authorList>
    </citation>
    <scope>NUCLEOTIDE SEQUENCE</scope>
</reference>
<dbReference type="EMBL" id="OB793616">
    <property type="protein sequence ID" value="CAD7428043.1"/>
    <property type="molecule type" value="Genomic_DNA"/>
</dbReference>
<feature type="coiled-coil region" evidence="1">
    <location>
        <begin position="101"/>
        <end position="128"/>
    </location>
</feature>
<dbReference type="AlphaFoldDB" id="A0A7R9E645"/>